<keyword evidence="3" id="KW-1185">Reference proteome</keyword>
<proteinExistence type="predicted"/>
<protein>
    <submittedName>
        <fullName evidence="2">Uncharacterized protein</fullName>
    </submittedName>
</protein>
<feature type="region of interest" description="Disordered" evidence="1">
    <location>
        <begin position="123"/>
        <end position="152"/>
    </location>
</feature>
<organism evidence="2 3">
    <name type="scientific">Atta colombica</name>
    <dbReference type="NCBI Taxonomy" id="520822"/>
    <lineage>
        <taxon>Eukaryota</taxon>
        <taxon>Metazoa</taxon>
        <taxon>Ecdysozoa</taxon>
        <taxon>Arthropoda</taxon>
        <taxon>Hexapoda</taxon>
        <taxon>Insecta</taxon>
        <taxon>Pterygota</taxon>
        <taxon>Neoptera</taxon>
        <taxon>Endopterygota</taxon>
        <taxon>Hymenoptera</taxon>
        <taxon>Apocrita</taxon>
        <taxon>Aculeata</taxon>
        <taxon>Formicoidea</taxon>
        <taxon>Formicidae</taxon>
        <taxon>Myrmicinae</taxon>
        <taxon>Atta</taxon>
    </lineage>
</organism>
<feature type="region of interest" description="Disordered" evidence="1">
    <location>
        <begin position="202"/>
        <end position="237"/>
    </location>
</feature>
<evidence type="ECO:0000256" key="1">
    <source>
        <dbReference type="SAM" id="MobiDB-lite"/>
    </source>
</evidence>
<evidence type="ECO:0000313" key="3">
    <source>
        <dbReference type="Proteomes" id="UP000078540"/>
    </source>
</evidence>
<gene>
    <name evidence="2" type="ORF">ALC53_09529</name>
</gene>
<dbReference type="STRING" id="520822.A0A195B661"/>
<accession>A0A195B661</accession>
<evidence type="ECO:0000313" key="2">
    <source>
        <dbReference type="EMBL" id="KYM80003.1"/>
    </source>
</evidence>
<dbReference type="Proteomes" id="UP000078540">
    <property type="component" value="Unassembled WGS sequence"/>
</dbReference>
<dbReference type="EMBL" id="KQ976579">
    <property type="protein sequence ID" value="KYM80003.1"/>
    <property type="molecule type" value="Genomic_DNA"/>
</dbReference>
<feature type="compositionally biased region" description="Pro residues" evidence="1">
    <location>
        <begin position="219"/>
        <end position="237"/>
    </location>
</feature>
<dbReference type="AlphaFoldDB" id="A0A195B661"/>
<sequence>MYARAPPRVSCYVLSGTAECNRDADCTPDPLFPGPPYVPPSAPAVTAFPCSPPLIALFGLTREWIFLVDLPFAISLPQIFTSLDSIGDPMEIMEQQLMRCGVPPVRIYEHLAMSSQAVVAATLGAQQQQPQQQHHQPSAQQQQQHESSGHALSSWLAPVSTPLLYGRGAASSPSLYSNAAITATPGFPYPPLAWPWQPPSVAMISRRSSPPTNLRYVPYPTPASSPPPLRTRPPSPN</sequence>
<feature type="compositionally biased region" description="Low complexity" evidence="1">
    <location>
        <begin position="125"/>
        <end position="144"/>
    </location>
</feature>
<name>A0A195B661_9HYME</name>
<reference evidence="2 3" key="1">
    <citation type="submission" date="2015-09" db="EMBL/GenBank/DDBJ databases">
        <title>Atta colombica WGS genome.</title>
        <authorList>
            <person name="Nygaard S."/>
            <person name="Hu H."/>
            <person name="Boomsma J."/>
            <person name="Zhang G."/>
        </authorList>
    </citation>
    <scope>NUCLEOTIDE SEQUENCE [LARGE SCALE GENOMIC DNA]</scope>
    <source>
        <strain evidence="2">Treedump-2</strain>
        <tissue evidence="2">Whole body</tissue>
    </source>
</reference>